<evidence type="ECO:0000256" key="1">
    <source>
        <dbReference type="ARBA" id="ARBA00004651"/>
    </source>
</evidence>
<dbReference type="RefSeq" id="WP_229684885.1">
    <property type="nucleotide sequence ID" value="NZ_BMOD01000021.1"/>
</dbReference>
<feature type="transmembrane region" description="Helical" evidence="7">
    <location>
        <begin position="132"/>
        <end position="150"/>
    </location>
</feature>
<dbReference type="InterPro" id="IPR010627">
    <property type="entry name" value="Prepilin_pept_A24_N"/>
</dbReference>
<dbReference type="Pfam" id="PF06750">
    <property type="entry name" value="A24_N_bact"/>
    <property type="match status" value="1"/>
</dbReference>
<dbReference type="InterPro" id="IPR050882">
    <property type="entry name" value="Prepilin_peptidase/N-MTase"/>
</dbReference>
<evidence type="ECO:0000256" key="6">
    <source>
        <dbReference type="ARBA" id="ARBA00023136"/>
    </source>
</evidence>
<name>A0ABQ2D9V8_9DEIO</name>
<keyword evidence="5 7" id="KW-1133">Transmembrane helix</keyword>
<keyword evidence="3" id="KW-1003">Cell membrane</keyword>
<feature type="transmembrane region" description="Helical" evidence="7">
    <location>
        <begin position="82"/>
        <end position="102"/>
    </location>
</feature>
<feature type="domain" description="Prepilin type IV endopeptidase peptidase" evidence="8">
    <location>
        <begin position="238"/>
        <end position="349"/>
    </location>
</feature>
<dbReference type="Gene3D" id="1.20.120.1220">
    <property type="match status" value="2"/>
</dbReference>
<feature type="transmembrane region" description="Helical" evidence="7">
    <location>
        <begin position="6"/>
        <end position="30"/>
    </location>
</feature>
<comment type="subcellular location">
    <subcellularLocation>
        <location evidence="1">Cell membrane</location>
        <topology evidence="1">Multi-pass membrane protein</topology>
    </subcellularLocation>
</comment>
<dbReference type="PANTHER" id="PTHR30487">
    <property type="entry name" value="TYPE 4 PREPILIN-LIKE PROTEINS LEADER PEPTIDE-PROCESSING ENZYME"/>
    <property type="match status" value="1"/>
</dbReference>
<dbReference type="InterPro" id="IPR000045">
    <property type="entry name" value="Prepilin_IV_endopep_pep"/>
</dbReference>
<accession>A0ABQ2D9V8</accession>
<dbReference type="PANTHER" id="PTHR30487:SF0">
    <property type="entry name" value="PREPILIN LEADER PEPTIDASE_N-METHYLTRANSFERASE-RELATED"/>
    <property type="match status" value="1"/>
</dbReference>
<comment type="similarity">
    <text evidence="2">Belongs to the peptidase A24 family.</text>
</comment>
<feature type="transmembrane region" description="Helical" evidence="7">
    <location>
        <begin position="271"/>
        <end position="295"/>
    </location>
</feature>
<dbReference type="Pfam" id="PF01478">
    <property type="entry name" value="Peptidase_A24"/>
    <property type="match status" value="2"/>
</dbReference>
<feature type="transmembrane region" description="Helical" evidence="7">
    <location>
        <begin position="170"/>
        <end position="189"/>
    </location>
</feature>
<proteinExistence type="inferred from homology"/>
<feature type="transmembrane region" description="Helical" evidence="7">
    <location>
        <begin position="242"/>
        <end position="259"/>
    </location>
</feature>
<evidence type="ECO:0000259" key="8">
    <source>
        <dbReference type="Pfam" id="PF01478"/>
    </source>
</evidence>
<reference evidence="11" key="1">
    <citation type="journal article" date="2019" name="Int. J. Syst. Evol. Microbiol.">
        <title>The Global Catalogue of Microorganisms (GCM) 10K type strain sequencing project: providing services to taxonomists for standard genome sequencing and annotation.</title>
        <authorList>
            <consortium name="The Broad Institute Genomics Platform"/>
            <consortium name="The Broad Institute Genome Sequencing Center for Infectious Disease"/>
            <person name="Wu L."/>
            <person name="Ma J."/>
        </authorList>
    </citation>
    <scope>NUCLEOTIDE SEQUENCE [LARGE SCALE GENOMIC DNA]</scope>
    <source>
        <strain evidence="11">JCM 14370</strain>
    </source>
</reference>
<dbReference type="EMBL" id="BMOD01000021">
    <property type="protein sequence ID" value="GGJ50303.1"/>
    <property type="molecule type" value="Genomic_DNA"/>
</dbReference>
<evidence type="ECO:0000259" key="9">
    <source>
        <dbReference type="Pfam" id="PF06750"/>
    </source>
</evidence>
<comment type="caution">
    <text evidence="10">The sequence shown here is derived from an EMBL/GenBank/DDBJ whole genome shotgun (WGS) entry which is preliminary data.</text>
</comment>
<keyword evidence="6 7" id="KW-0472">Membrane</keyword>
<feature type="domain" description="Prepilin peptidase A24 N-terminal" evidence="9">
    <location>
        <begin position="17"/>
        <end position="98"/>
    </location>
</feature>
<gene>
    <name evidence="10" type="ORF">GCM10008938_40290</name>
</gene>
<evidence type="ECO:0000313" key="10">
    <source>
        <dbReference type="EMBL" id="GGJ50303.1"/>
    </source>
</evidence>
<evidence type="ECO:0000256" key="5">
    <source>
        <dbReference type="ARBA" id="ARBA00022989"/>
    </source>
</evidence>
<organism evidence="10 11">
    <name type="scientific">Deinococcus roseus</name>
    <dbReference type="NCBI Taxonomy" id="392414"/>
    <lineage>
        <taxon>Bacteria</taxon>
        <taxon>Thermotogati</taxon>
        <taxon>Deinococcota</taxon>
        <taxon>Deinococci</taxon>
        <taxon>Deinococcales</taxon>
        <taxon>Deinococcaceae</taxon>
        <taxon>Deinococcus</taxon>
    </lineage>
</organism>
<feature type="transmembrane region" description="Helical" evidence="7">
    <location>
        <begin position="108"/>
        <end position="125"/>
    </location>
</feature>
<feature type="transmembrane region" description="Helical" evidence="7">
    <location>
        <begin position="209"/>
        <end position="236"/>
    </location>
</feature>
<feature type="transmembrane region" description="Helical" evidence="7">
    <location>
        <begin position="320"/>
        <end position="353"/>
    </location>
</feature>
<evidence type="ECO:0000256" key="7">
    <source>
        <dbReference type="SAM" id="Phobius"/>
    </source>
</evidence>
<keyword evidence="11" id="KW-1185">Reference proteome</keyword>
<evidence type="ECO:0000256" key="2">
    <source>
        <dbReference type="ARBA" id="ARBA00005801"/>
    </source>
</evidence>
<sequence>MNSFELPTAFIVTFAVILGALVGSFTNVLIYRIPRGESIAFPPSHCPNCDHQLHAIDLFPVFSWVFLGGKCRYCRAPISAQYPIIETISAVGYGVLACFFPLQDVGASLFGLFFFFTVLLAISVIDLQTYTIPDSLSLVGVLVGLGFAWVNEKQGGYFFHLPGLKDAFTGALYGAGILTLVGNFGSYLLRRFREAKHPTTPIDYQTLNLGALVGIWFGPLWAAIAVVLAMLVNFAARRYVRIPDFLTLPLVLLSVVFKISQGLDSNLITTVLITFQNLLAGAGIAALIAGFYWWLAPEPEEELPEEEWDPIAMGFGDVKLLALIGAFVGVSNVFVGLVIAILAGAVLGLLVYLITRNRKIKFGPFLAIGGFIALLYGPVLSDWYTSVLLGGM</sequence>
<feature type="domain" description="Prepilin type IV endopeptidase peptidase" evidence="8">
    <location>
        <begin position="113"/>
        <end position="180"/>
    </location>
</feature>
<keyword evidence="4 7" id="KW-0812">Transmembrane</keyword>
<feature type="transmembrane region" description="Helical" evidence="7">
    <location>
        <begin position="365"/>
        <end position="384"/>
    </location>
</feature>
<protein>
    <submittedName>
        <fullName evidence="10">Prepilin peptidase</fullName>
    </submittedName>
</protein>
<evidence type="ECO:0000256" key="3">
    <source>
        <dbReference type="ARBA" id="ARBA00022475"/>
    </source>
</evidence>
<evidence type="ECO:0000256" key="4">
    <source>
        <dbReference type="ARBA" id="ARBA00022692"/>
    </source>
</evidence>
<dbReference type="Proteomes" id="UP000632222">
    <property type="component" value="Unassembled WGS sequence"/>
</dbReference>
<evidence type="ECO:0000313" key="11">
    <source>
        <dbReference type="Proteomes" id="UP000632222"/>
    </source>
</evidence>